<accession>A0A1B4FRU4</accession>
<dbReference type="EMBL" id="CP013388">
    <property type="protein sequence ID" value="AOJ06373.1"/>
    <property type="molecule type" value="Genomic_DNA"/>
</dbReference>
<name>A0A1B4FRU4_9BURK</name>
<evidence type="ECO:0000313" key="2">
    <source>
        <dbReference type="Proteomes" id="UP000067711"/>
    </source>
</evidence>
<sequence>MALFVEIGNAIEFARWNAFRMSRPHAKCAIRVENRHIDDDSFDNNATHLQPMESKTVNLQVMECHFVLEFGERPVRGDVNVHVMCME</sequence>
<evidence type="ECO:0000313" key="1">
    <source>
        <dbReference type="EMBL" id="AOJ06373.1"/>
    </source>
</evidence>
<dbReference type="AlphaFoldDB" id="A0A1B4FRU4"/>
<dbReference type="Proteomes" id="UP000067711">
    <property type="component" value="Chromosome 2"/>
</dbReference>
<organism evidence="1 2">
    <name type="scientific">Burkholderia mayonis</name>
    <dbReference type="NCBI Taxonomy" id="1385591"/>
    <lineage>
        <taxon>Bacteria</taxon>
        <taxon>Pseudomonadati</taxon>
        <taxon>Pseudomonadota</taxon>
        <taxon>Betaproteobacteria</taxon>
        <taxon>Burkholderiales</taxon>
        <taxon>Burkholderiaceae</taxon>
        <taxon>Burkholderia</taxon>
        <taxon>pseudomallei group</taxon>
    </lineage>
</organism>
<reference evidence="1 2" key="1">
    <citation type="submission" date="2015-12" db="EMBL/GenBank/DDBJ databases">
        <title>Diversity of Burkholderia near neighbor genomes.</title>
        <authorList>
            <person name="Sahl J."/>
            <person name="Wagner D."/>
            <person name="Keim P."/>
        </authorList>
    </citation>
    <scope>NUCLEOTIDE SEQUENCE [LARGE SCALE GENOMIC DNA]</scope>
    <source>
        <strain evidence="1 2">BDU8</strain>
    </source>
</reference>
<gene>
    <name evidence="1" type="ORF">WS71_02810</name>
</gene>
<protein>
    <submittedName>
        <fullName evidence="1">Uncharacterized protein</fullName>
    </submittedName>
</protein>
<proteinExistence type="predicted"/>